<proteinExistence type="predicted"/>
<sequence length="100" mass="11835">MNEAERRRQKLLMRTRELYRDSYDSPAVHPRYGAAYRLLYEEPQEFKSGTLGLRLFISFLLFAAFVAMDYKKDEFMSVNSSEIIQMISEDTSAFPILEHR</sequence>
<name>A0ABR7EQQ2_9FIRM</name>
<keyword evidence="3" id="KW-1185">Reference proteome</keyword>
<comment type="caution">
    <text evidence="2">The sequence shown here is derived from an EMBL/GenBank/DDBJ whole genome shotgun (WGS) entry which is preliminary data.</text>
</comment>
<keyword evidence="1" id="KW-0812">Transmembrane</keyword>
<evidence type="ECO:0000313" key="2">
    <source>
        <dbReference type="EMBL" id="MBC5663678.1"/>
    </source>
</evidence>
<dbReference type="Proteomes" id="UP000647235">
    <property type="component" value="Unassembled WGS sequence"/>
</dbReference>
<protein>
    <submittedName>
        <fullName evidence="2">Uncharacterized protein</fullName>
    </submittedName>
</protein>
<keyword evidence="1" id="KW-1133">Transmembrane helix</keyword>
<keyword evidence="1" id="KW-0472">Membrane</keyword>
<organism evidence="2 3">
    <name type="scientific">Dorea hominis</name>
    <dbReference type="NCBI Taxonomy" id="2763040"/>
    <lineage>
        <taxon>Bacteria</taxon>
        <taxon>Bacillati</taxon>
        <taxon>Bacillota</taxon>
        <taxon>Clostridia</taxon>
        <taxon>Lachnospirales</taxon>
        <taxon>Lachnospiraceae</taxon>
        <taxon>Dorea</taxon>
    </lineage>
</organism>
<reference evidence="2 3" key="1">
    <citation type="submission" date="2020-08" db="EMBL/GenBank/DDBJ databases">
        <title>Genome public.</title>
        <authorList>
            <person name="Liu C."/>
            <person name="Sun Q."/>
        </authorList>
    </citation>
    <scope>NUCLEOTIDE SEQUENCE [LARGE SCALE GENOMIC DNA]</scope>
    <source>
        <strain evidence="2 3">NSJ-36</strain>
    </source>
</reference>
<dbReference type="RefSeq" id="WP_117537197.1">
    <property type="nucleotide sequence ID" value="NZ_JACOOY010000001.1"/>
</dbReference>
<feature type="transmembrane region" description="Helical" evidence="1">
    <location>
        <begin position="51"/>
        <end position="68"/>
    </location>
</feature>
<accession>A0ABR7EQQ2</accession>
<dbReference type="EMBL" id="JACOOY010000001">
    <property type="protein sequence ID" value="MBC5663678.1"/>
    <property type="molecule type" value="Genomic_DNA"/>
</dbReference>
<evidence type="ECO:0000256" key="1">
    <source>
        <dbReference type="SAM" id="Phobius"/>
    </source>
</evidence>
<evidence type="ECO:0000313" key="3">
    <source>
        <dbReference type="Proteomes" id="UP000647235"/>
    </source>
</evidence>
<gene>
    <name evidence="2" type="ORF">H8S07_00030</name>
</gene>